<proteinExistence type="predicted"/>
<keyword evidence="2" id="KW-1185">Reference proteome</keyword>
<dbReference type="AlphaFoldDB" id="A0A2Z7C8S2"/>
<reference evidence="1 2" key="1">
    <citation type="journal article" date="2015" name="Proc. Natl. Acad. Sci. U.S.A.">
        <title>The resurrection genome of Boea hygrometrica: A blueprint for survival of dehydration.</title>
        <authorList>
            <person name="Xiao L."/>
            <person name="Yang G."/>
            <person name="Zhang L."/>
            <person name="Yang X."/>
            <person name="Zhao S."/>
            <person name="Ji Z."/>
            <person name="Zhou Q."/>
            <person name="Hu M."/>
            <person name="Wang Y."/>
            <person name="Chen M."/>
            <person name="Xu Y."/>
            <person name="Jin H."/>
            <person name="Xiao X."/>
            <person name="Hu G."/>
            <person name="Bao F."/>
            <person name="Hu Y."/>
            <person name="Wan P."/>
            <person name="Li L."/>
            <person name="Deng X."/>
            <person name="Kuang T."/>
            <person name="Xiang C."/>
            <person name="Zhu J.K."/>
            <person name="Oliver M.J."/>
            <person name="He Y."/>
        </authorList>
    </citation>
    <scope>NUCLEOTIDE SEQUENCE [LARGE SCALE GENOMIC DNA]</scope>
    <source>
        <strain evidence="2">cv. XS01</strain>
    </source>
</reference>
<name>A0A2Z7C8S2_9LAMI</name>
<accession>A0A2Z7C8S2</accession>
<evidence type="ECO:0000313" key="2">
    <source>
        <dbReference type="Proteomes" id="UP000250235"/>
    </source>
</evidence>
<protein>
    <submittedName>
        <fullName evidence="1">U-box domain-containing protein 35</fullName>
    </submittedName>
</protein>
<dbReference type="EMBL" id="KQ998209">
    <property type="protein sequence ID" value="KZV43077.1"/>
    <property type="molecule type" value="Genomic_DNA"/>
</dbReference>
<organism evidence="1 2">
    <name type="scientific">Dorcoceras hygrometricum</name>
    <dbReference type="NCBI Taxonomy" id="472368"/>
    <lineage>
        <taxon>Eukaryota</taxon>
        <taxon>Viridiplantae</taxon>
        <taxon>Streptophyta</taxon>
        <taxon>Embryophyta</taxon>
        <taxon>Tracheophyta</taxon>
        <taxon>Spermatophyta</taxon>
        <taxon>Magnoliopsida</taxon>
        <taxon>eudicotyledons</taxon>
        <taxon>Gunneridae</taxon>
        <taxon>Pentapetalae</taxon>
        <taxon>asterids</taxon>
        <taxon>lamiids</taxon>
        <taxon>Lamiales</taxon>
        <taxon>Gesneriaceae</taxon>
        <taxon>Didymocarpoideae</taxon>
        <taxon>Trichosporeae</taxon>
        <taxon>Loxocarpinae</taxon>
        <taxon>Dorcoceras</taxon>
    </lineage>
</organism>
<sequence>MSYKVPTDKGITIRRPNDRLNNKVAMLGEFKMYPGVHHDSEGGHVVEDLGATRTCPTVIQSPTRYQATTLRGWLYPVHPECTPSWCDAQHSSMRVPQNPQSVSGES</sequence>
<dbReference type="Proteomes" id="UP000250235">
    <property type="component" value="Unassembled WGS sequence"/>
</dbReference>
<gene>
    <name evidence="1" type="ORF">F511_04469</name>
</gene>
<evidence type="ECO:0000313" key="1">
    <source>
        <dbReference type="EMBL" id="KZV43077.1"/>
    </source>
</evidence>